<protein>
    <submittedName>
        <fullName evidence="1">Uncharacterized protein</fullName>
    </submittedName>
</protein>
<keyword evidence="2" id="KW-1185">Reference proteome</keyword>
<dbReference type="EMBL" id="JBBPBM010000005">
    <property type="protein sequence ID" value="KAK8583453.1"/>
    <property type="molecule type" value="Genomic_DNA"/>
</dbReference>
<dbReference type="Proteomes" id="UP001472677">
    <property type="component" value="Unassembled WGS sequence"/>
</dbReference>
<organism evidence="1 2">
    <name type="scientific">Hibiscus sabdariffa</name>
    <name type="common">roselle</name>
    <dbReference type="NCBI Taxonomy" id="183260"/>
    <lineage>
        <taxon>Eukaryota</taxon>
        <taxon>Viridiplantae</taxon>
        <taxon>Streptophyta</taxon>
        <taxon>Embryophyta</taxon>
        <taxon>Tracheophyta</taxon>
        <taxon>Spermatophyta</taxon>
        <taxon>Magnoliopsida</taxon>
        <taxon>eudicotyledons</taxon>
        <taxon>Gunneridae</taxon>
        <taxon>Pentapetalae</taxon>
        <taxon>rosids</taxon>
        <taxon>malvids</taxon>
        <taxon>Malvales</taxon>
        <taxon>Malvaceae</taxon>
        <taxon>Malvoideae</taxon>
        <taxon>Hibiscus</taxon>
    </lineage>
</organism>
<evidence type="ECO:0000313" key="2">
    <source>
        <dbReference type="Proteomes" id="UP001472677"/>
    </source>
</evidence>
<sequence>MASTSKFQNGSRFSLLGADKVVSPMNNSSDTQVPISVASGDLQRTIQEVVQVEQHEGATGNLSEVFPLVSSTPVECSGGLPLDTSNVSKPGQTVIPHVALETRDVASGSKVIPLTSSLNHEKHTVVQVVANGKSVVLREKNCRVLPGSIRDLSSKGSGKVLMGGRGVQKSSLILKKHDARDSFNASLARRMSALESELTATQAKVASSVLEDLPPAPYMDSNVS</sequence>
<name>A0ABR2FN61_9ROSI</name>
<reference evidence="1 2" key="1">
    <citation type="journal article" date="2024" name="G3 (Bethesda)">
        <title>Genome assembly of Hibiscus sabdariffa L. provides insights into metabolisms of medicinal natural products.</title>
        <authorList>
            <person name="Kim T."/>
        </authorList>
    </citation>
    <scope>NUCLEOTIDE SEQUENCE [LARGE SCALE GENOMIC DNA]</scope>
    <source>
        <strain evidence="1">TK-2024</strain>
        <tissue evidence="1">Old leaves</tissue>
    </source>
</reference>
<accession>A0ABR2FN61</accession>
<evidence type="ECO:0000313" key="1">
    <source>
        <dbReference type="EMBL" id="KAK8583453.1"/>
    </source>
</evidence>
<gene>
    <name evidence="1" type="ORF">V6N12_067727</name>
</gene>
<proteinExistence type="predicted"/>
<comment type="caution">
    <text evidence="1">The sequence shown here is derived from an EMBL/GenBank/DDBJ whole genome shotgun (WGS) entry which is preliminary data.</text>
</comment>